<feature type="region of interest" description="Disordered" evidence="1">
    <location>
        <begin position="96"/>
        <end position="119"/>
    </location>
</feature>
<evidence type="ECO:0000256" key="1">
    <source>
        <dbReference type="SAM" id="MobiDB-lite"/>
    </source>
</evidence>
<organism evidence="2 3">
    <name type="scientific">Hemibagrus guttatus</name>
    <dbReference type="NCBI Taxonomy" id="175788"/>
    <lineage>
        <taxon>Eukaryota</taxon>
        <taxon>Metazoa</taxon>
        <taxon>Chordata</taxon>
        <taxon>Craniata</taxon>
        <taxon>Vertebrata</taxon>
        <taxon>Euteleostomi</taxon>
        <taxon>Actinopterygii</taxon>
        <taxon>Neopterygii</taxon>
        <taxon>Teleostei</taxon>
        <taxon>Ostariophysi</taxon>
        <taxon>Siluriformes</taxon>
        <taxon>Bagridae</taxon>
        <taxon>Hemibagrus</taxon>
    </lineage>
</organism>
<gene>
    <name evidence="2" type="ORF">QTP70_031789</name>
</gene>
<evidence type="ECO:0000313" key="2">
    <source>
        <dbReference type="EMBL" id="KAK3554651.1"/>
    </source>
</evidence>
<feature type="compositionally biased region" description="Polar residues" evidence="1">
    <location>
        <begin position="101"/>
        <end position="119"/>
    </location>
</feature>
<feature type="region of interest" description="Disordered" evidence="1">
    <location>
        <begin position="44"/>
        <end position="82"/>
    </location>
</feature>
<comment type="caution">
    <text evidence="2">The sequence shown here is derived from an EMBL/GenBank/DDBJ whole genome shotgun (WGS) entry which is preliminary data.</text>
</comment>
<proteinExistence type="predicted"/>
<keyword evidence="3" id="KW-1185">Reference proteome</keyword>
<sequence>MNEWVSGMAAHLSGAARPLSLRHGVRCEVSSEVSVEQVLMAGTKSFCPHRTPDNEEAGPSGDRAERQAGAGSGVGQSDAAGGQNLYACKERCRGEKDEGALSTSEQAGGSDSMAGLNTA</sequence>
<accession>A0AAE0RGW6</accession>
<protein>
    <submittedName>
        <fullName evidence="2">Uncharacterized protein</fullName>
    </submittedName>
</protein>
<evidence type="ECO:0000313" key="3">
    <source>
        <dbReference type="Proteomes" id="UP001274896"/>
    </source>
</evidence>
<dbReference type="Proteomes" id="UP001274896">
    <property type="component" value="Unassembled WGS sequence"/>
</dbReference>
<reference evidence="2" key="1">
    <citation type="submission" date="2023-06" db="EMBL/GenBank/DDBJ databases">
        <title>Male Hemibagrus guttatus genome.</title>
        <authorList>
            <person name="Bian C."/>
        </authorList>
    </citation>
    <scope>NUCLEOTIDE SEQUENCE</scope>
    <source>
        <strain evidence="2">Male_cb2023</strain>
        <tissue evidence="2">Muscle</tissue>
    </source>
</reference>
<feature type="non-terminal residue" evidence="2">
    <location>
        <position position="1"/>
    </location>
</feature>
<dbReference type="EMBL" id="JAUCMX010000002">
    <property type="protein sequence ID" value="KAK3554651.1"/>
    <property type="molecule type" value="Genomic_DNA"/>
</dbReference>
<dbReference type="AlphaFoldDB" id="A0AAE0RGW6"/>
<name>A0AAE0RGW6_9TELE</name>